<evidence type="ECO:0000256" key="6">
    <source>
        <dbReference type="ARBA" id="ARBA00034687"/>
    </source>
</evidence>
<dbReference type="STRING" id="5454.A0A163M8E2"/>
<evidence type="ECO:0000256" key="3">
    <source>
        <dbReference type="ARBA" id="ARBA00016573"/>
    </source>
</evidence>
<dbReference type="EMBL" id="JYNV01000015">
    <property type="protein sequence ID" value="KZM28489.1"/>
    <property type="molecule type" value="Genomic_DNA"/>
</dbReference>
<accession>A0A163M8E2</accession>
<keyword evidence="4" id="KW-0963">Cytoplasm</keyword>
<comment type="function">
    <text evidence="6">Part of the dynactin complex that activates the molecular motor dynein for ultra-processive transport along microtubules.</text>
</comment>
<name>A0A163M8E2_DIDRA</name>
<gene>
    <name evidence="8" type="ORF">ST47_g344</name>
</gene>
<feature type="region of interest" description="Disordered" evidence="7">
    <location>
        <begin position="1"/>
        <end position="23"/>
    </location>
</feature>
<dbReference type="PANTHER" id="PTHR13072:SF0">
    <property type="entry name" value="DYNACTIN SUBUNIT 6"/>
    <property type="match status" value="1"/>
</dbReference>
<dbReference type="GO" id="GO:0007052">
    <property type="term" value="P:mitotic spindle organization"/>
    <property type="evidence" value="ECO:0007669"/>
    <property type="project" value="TreeGrafter"/>
</dbReference>
<evidence type="ECO:0000256" key="1">
    <source>
        <dbReference type="ARBA" id="ARBA00004245"/>
    </source>
</evidence>
<sequence length="237" mass="24857">MAARDPRRTSTAPKRTSLLPRPSSIAVDPTALIAQHAQLTGTHPITIGPGAVLHPHSKLNSTGCVVMLGEGCVVFERARVGLADVDAPRPESSRRTSGTSAGGRGDGVVLGRNVTVEANAVVEAAEVGEGTLIDVAAVVGRGAVIGKVGSLLFFSVADASSETSTDSPQHCTISAASVVPPYTTLPDYTVVFAGSQKRVDKTLQQRPDLREAKMAVHKKQLDMFRRLMANNIAKWTG</sequence>
<dbReference type="GO" id="GO:0070840">
    <property type="term" value="F:dynein complex binding"/>
    <property type="evidence" value="ECO:0007669"/>
    <property type="project" value="TreeGrafter"/>
</dbReference>
<evidence type="ECO:0000313" key="9">
    <source>
        <dbReference type="Proteomes" id="UP000076837"/>
    </source>
</evidence>
<protein>
    <recommendedName>
        <fullName evidence="3">Dynactin subunit 6</fullName>
    </recommendedName>
</protein>
<dbReference type="GO" id="GO:0016740">
    <property type="term" value="F:transferase activity"/>
    <property type="evidence" value="ECO:0007669"/>
    <property type="project" value="UniProtKB-KW"/>
</dbReference>
<reference evidence="8 9" key="1">
    <citation type="journal article" date="2016" name="Sci. Rep.">
        <title>Draft genome sequencing and secretome analysis of fungal phytopathogen Ascochyta rabiei provides insight into the necrotrophic effector repertoire.</title>
        <authorList>
            <person name="Verma S."/>
            <person name="Gazara R.K."/>
            <person name="Nizam S."/>
            <person name="Parween S."/>
            <person name="Chattopadhyay D."/>
            <person name="Verma P.K."/>
        </authorList>
    </citation>
    <scope>NUCLEOTIDE SEQUENCE [LARGE SCALE GENOMIC DNA]</scope>
    <source>
        <strain evidence="8 9">ArDII</strain>
    </source>
</reference>
<keyword evidence="5" id="KW-0206">Cytoskeleton</keyword>
<proteinExistence type="inferred from homology"/>
<feature type="region of interest" description="Disordered" evidence="7">
    <location>
        <begin position="86"/>
        <end position="107"/>
    </location>
</feature>
<evidence type="ECO:0000256" key="5">
    <source>
        <dbReference type="ARBA" id="ARBA00023212"/>
    </source>
</evidence>
<dbReference type="Proteomes" id="UP000076837">
    <property type="component" value="Unassembled WGS sequence"/>
</dbReference>
<comment type="similarity">
    <text evidence="2">Belongs to the dynactin subunits 5/6 family. Dynactin subunit 6 subfamily.</text>
</comment>
<dbReference type="InterPro" id="IPR011004">
    <property type="entry name" value="Trimer_LpxA-like_sf"/>
</dbReference>
<dbReference type="Gene3D" id="2.160.10.10">
    <property type="entry name" value="Hexapeptide repeat proteins"/>
    <property type="match status" value="1"/>
</dbReference>
<evidence type="ECO:0000256" key="4">
    <source>
        <dbReference type="ARBA" id="ARBA00022490"/>
    </source>
</evidence>
<evidence type="ECO:0000313" key="8">
    <source>
        <dbReference type="EMBL" id="KZM28489.1"/>
    </source>
</evidence>
<comment type="subcellular location">
    <subcellularLocation>
        <location evidence="1">Cytoplasm</location>
        <location evidence="1">Cytoskeleton</location>
    </subcellularLocation>
</comment>
<keyword evidence="8" id="KW-0808">Transferase</keyword>
<dbReference type="PANTHER" id="PTHR13072">
    <property type="entry name" value="DYNACTIN 6"/>
    <property type="match status" value="1"/>
</dbReference>
<organism evidence="8 9">
    <name type="scientific">Didymella rabiei</name>
    <name type="common">Chickpea ascochyta blight fungus</name>
    <name type="synonym">Mycosphaerella rabiei</name>
    <dbReference type="NCBI Taxonomy" id="5454"/>
    <lineage>
        <taxon>Eukaryota</taxon>
        <taxon>Fungi</taxon>
        <taxon>Dikarya</taxon>
        <taxon>Ascomycota</taxon>
        <taxon>Pezizomycotina</taxon>
        <taxon>Dothideomycetes</taxon>
        <taxon>Pleosporomycetidae</taxon>
        <taxon>Pleosporales</taxon>
        <taxon>Pleosporineae</taxon>
        <taxon>Didymellaceae</taxon>
        <taxon>Ascochyta</taxon>
    </lineage>
</organism>
<dbReference type="AlphaFoldDB" id="A0A163M8E2"/>
<comment type="caution">
    <text evidence="8">The sequence shown here is derived from an EMBL/GenBank/DDBJ whole genome shotgun (WGS) entry which is preliminary data.</text>
</comment>
<evidence type="ECO:0000256" key="2">
    <source>
        <dbReference type="ARBA" id="ARBA00007719"/>
    </source>
</evidence>
<dbReference type="InterPro" id="IPR027777">
    <property type="entry name" value="DCTN6"/>
</dbReference>
<keyword evidence="9" id="KW-1185">Reference proteome</keyword>
<dbReference type="SUPFAM" id="SSF51161">
    <property type="entry name" value="Trimeric LpxA-like enzymes"/>
    <property type="match status" value="1"/>
</dbReference>
<evidence type="ECO:0000256" key="7">
    <source>
        <dbReference type="SAM" id="MobiDB-lite"/>
    </source>
</evidence>
<dbReference type="GO" id="GO:0005869">
    <property type="term" value="C:dynactin complex"/>
    <property type="evidence" value="ECO:0007669"/>
    <property type="project" value="InterPro"/>
</dbReference>